<dbReference type="GO" id="GO:0009675">
    <property type="term" value="F:high-affinity sulfate:proton symporter activity"/>
    <property type="evidence" value="ECO:0007669"/>
    <property type="project" value="TreeGrafter"/>
</dbReference>
<dbReference type="GO" id="GO:0019344">
    <property type="term" value="P:cysteine biosynthetic process"/>
    <property type="evidence" value="ECO:0007669"/>
    <property type="project" value="TreeGrafter"/>
</dbReference>
<evidence type="ECO:0008006" key="13">
    <source>
        <dbReference type="Google" id="ProtNLM"/>
    </source>
</evidence>
<dbReference type="PANTHER" id="PTHR37468">
    <property type="entry name" value="SULFATE TRANSPORTER CYSZ"/>
    <property type="match status" value="1"/>
</dbReference>
<evidence type="ECO:0000313" key="11">
    <source>
        <dbReference type="EMBL" id="KKR86868.1"/>
    </source>
</evidence>
<sequence length="256" mass="29427">MRFAWRHDIREFFVGWHCFFRGGLLLAHRPAWWRALIIPILLHVVLFTIFVIVVVALFDHFFLFSFPRTWWALLAGLVILVSMIFFVVMLSVPILVVFGTVIVSPFYEVLGRVVSQAYGEALPQVLWREEWKQSIRQIFWMFGWYLGMQGSLFLLFLLPVVGGPFSTVFFGFLLTAGFFGTQYLGFSPQFRCWESTRQRAWCLEHKGLICGFGMAVGFCLLIPGMNFFVPSAAVVAGVLLVREHGGDRAHFQIVRS</sequence>
<comment type="subcellular location">
    <subcellularLocation>
        <location evidence="1">Membrane</location>
        <topology evidence="1">Multi-pass membrane protein</topology>
    </subcellularLocation>
</comment>
<evidence type="ECO:0000256" key="5">
    <source>
        <dbReference type="ARBA" id="ARBA00022605"/>
    </source>
</evidence>
<keyword evidence="2" id="KW-0813">Transport</keyword>
<evidence type="ECO:0000256" key="7">
    <source>
        <dbReference type="ARBA" id="ARBA00022989"/>
    </source>
</evidence>
<dbReference type="PANTHER" id="PTHR37468:SF1">
    <property type="entry name" value="SULFATE TRANSPORTER CYSZ"/>
    <property type="match status" value="1"/>
</dbReference>
<feature type="transmembrane region" description="Helical" evidence="10">
    <location>
        <begin position="31"/>
        <end position="58"/>
    </location>
</feature>
<evidence type="ECO:0000256" key="4">
    <source>
        <dbReference type="ARBA" id="ARBA00022519"/>
    </source>
</evidence>
<dbReference type="GO" id="GO:0000103">
    <property type="term" value="P:sulfate assimilation"/>
    <property type="evidence" value="ECO:0007669"/>
    <property type="project" value="TreeGrafter"/>
</dbReference>
<protein>
    <recommendedName>
        <fullName evidence="13">Sulfate transport protein CysZ</fullName>
    </recommendedName>
</protein>
<evidence type="ECO:0000256" key="2">
    <source>
        <dbReference type="ARBA" id="ARBA00022448"/>
    </source>
</evidence>
<evidence type="ECO:0000256" key="9">
    <source>
        <dbReference type="ARBA" id="ARBA00023136"/>
    </source>
</evidence>
<dbReference type="GO" id="GO:0005886">
    <property type="term" value="C:plasma membrane"/>
    <property type="evidence" value="ECO:0007669"/>
    <property type="project" value="TreeGrafter"/>
</dbReference>
<dbReference type="InterPro" id="IPR059112">
    <property type="entry name" value="CysZ/EI24"/>
</dbReference>
<evidence type="ECO:0000256" key="8">
    <source>
        <dbReference type="ARBA" id="ARBA00023032"/>
    </source>
</evidence>
<keyword evidence="4" id="KW-0997">Cell inner membrane</keyword>
<gene>
    <name evidence="11" type="ORF">UU35_C0007G0014</name>
</gene>
<name>A0A0G0UD44_9BACT</name>
<organism evidence="11 12">
    <name type="scientific">Candidatus Uhrbacteria bacterium GW2011_GWC2_41_11</name>
    <dbReference type="NCBI Taxonomy" id="1618985"/>
    <lineage>
        <taxon>Bacteria</taxon>
        <taxon>Candidatus Uhriibacteriota</taxon>
    </lineage>
</organism>
<evidence type="ECO:0000313" key="12">
    <source>
        <dbReference type="Proteomes" id="UP000034616"/>
    </source>
</evidence>
<feature type="transmembrane region" description="Helical" evidence="10">
    <location>
        <begin position="167"/>
        <end position="186"/>
    </location>
</feature>
<comment type="caution">
    <text evidence="11">The sequence shown here is derived from an EMBL/GenBank/DDBJ whole genome shotgun (WGS) entry which is preliminary data.</text>
</comment>
<dbReference type="EMBL" id="LCAH01000007">
    <property type="protein sequence ID" value="KKR86868.1"/>
    <property type="molecule type" value="Genomic_DNA"/>
</dbReference>
<keyword evidence="7 10" id="KW-1133">Transmembrane helix</keyword>
<evidence type="ECO:0000256" key="6">
    <source>
        <dbReference type="ARBA" id="ARBA00022692"/>
    </source>
</evidence>
<keyword evidence="3" id="KW-1003">Cell membrane</keyword>
<reference evidence="11 12" key="1">
    <citation type="journal article" date="2015" name="Nature">
        <title>rRNA introns, odd ribosomes, and small enigmatic genomes across a large radiation of phyla.</title>
        <authorList>
            <person name="Brown C.T."/>
            <person name="Hug L.A."/>
            <person name="Thomas B.C."/>
            <person name="Sharon I."/>
            <person name="Castelle C.J."/>
            <person name="Singh A."/>
            <person name="Wilkins M.J."/>
            <person name="Williams K.H."/>
            <person name="Banfield J.F."/>
        </authorList>
    </citation>
    <scope>NUCLEOTIDE SEQUENCE [LARGE SCALE GENOMIC DNA]</scope>
</reference>
<dbReference type="AlphaFoldDB" id="A0A0G0UD44"/>
<keyword evidence="8" id="KW-0764">Sulfate transport</keyword>
<accession>A0A0G0UD44</accession>
<dbReference type="InterPro" id="IPR050480">
    <property type="entry name" value="CysZ-like"/>
</dbReference>
<evidence type="ECO:0000256" key="3">
    <source>
        <dbReference type="ARBA" id="ARBA00022475"/>
    </source>
</evidence>
<proteinExistence type="predicted"/>
<keyword evidence="5" id="KW-0028">Amino-acid biosynthesis</keyword>
<keyword evidence="9 10" id="KW-0472">Membrane</keyword>
<feature type="transmembrane region" description="Helical" evidence="10">
    <location>
        <begin position="138"/>
        <end position="161"/>
    </location>
</feature>
<feature type="transmembrane region" description="Helical" evidence="10">
    <location>
        <begin position="70"/>
        <end position="103"/>
    </location>
</feature>
<evidence type="ECO:0000256" key="10">
    <source>
        <dbReference type="SAM" id="Phobius"/>
    </source>
</evidence>
<keyword evidence="6 10" id="KW-0812">Transmembrane</keyword>
<evidence type="ECO:0000256" key="1">
    <source>
        <dbReference type="ARBA" id="ARBA00004141"/>
    </source>
</evidence>
<dbReference type="Pfam" id="PF07264">
    <property type="entry name" value="EI24"/>
    <property type="match status" value="1"/>
</dbReference>
<feature type="transmembrane region" description="Helical" evidence="10">
    <location>
        <begin position="207"/>
        <end position="229"/>
    </location>
</feature>
<dbReference type="Proteomes" id="UP000034616">
    <property type="component" value="Unassembled WGS sequence"/>
</dbReference>